<accession>G0MGV4</accession>
<name>G0MGV4_CAEBE</name>
<gene>
    <name evidence="2" type="ORF">CAEBREN_04936</name>
</gene>
<feature type="region of interest" description="Disordered" evidence="1">
    <location>
        <begin position="361"/>
        <end position="427"/>
    </location>
</feature>
<evidence type="ECO:0000313" key="2">
    <source>
        <dbReference type="EMBL" id="EGT58077.1"/>
    </source>
</evidence>
<keyword evidence="3" id="KW-1185">Reference proteome</keyword>
<dbReference type="HOGENOM" id="CLU_464802_0_0_1"/>
<feature type="compositionally biased region" description="Basic and acidic residues" evidence="1">
    <location>
        <begin position="376"/>
        <end position="387"/>
    </location>
</feature>
<feature type="compositionally biased region" description="Polar residues" evidence="1">
    <location>
        <begin position="361"/>
        <end position="375"/>
    </location>
</feature>
<dbReference type="Proteomes" id="UP000008068">
    <property type="component" value="Unassembled WGS sequence"/>
</dbReference>
<reference evidence="3" key="1">
    <citation type="submission" date="2011-07" db="EMBL/GenBank/DDBJ databases">
        <authorList>
            <consortium name="Caenorhabditis brenneri Sequencing and Analysis Consortium"/>
            <person name="Wilson R.K."/>
        </authorList>
    </citation>
    <scope>NUCLEOTIDE SEQUENCE [LARGE SCALE GENOMIC DNA]</scope>
    <source>
        <strain evidence="3">PB2801</strain>
    </source>
</reference>
<dbReference type="EMBL" id="GL379794">
    <property type="protein sequence ID" value="EGT58077.1"/>
    <property type="molecule type" value="Genomic_DNA"/>
</dbReference>
<sequence>MSRDILFSFPLDFDKAQQKEISLIMSVTTTAPEMPKIRIYPMMFRSKGACFVLPEDLIKVIEYKKDSASNRAEEFVANRILTDFQTKCRKRNLHTIPFDEAKKILVQLGYLTTRRSDANHLTKEDETYILTMNLFDNNRFSSPVKFKLSPLRTVMFSSQVLFHLFRTFVCGINWKSNSCPDHANCLQDYKQAIITCMEKYRDIEGKLYNQMDVEEDVAKLEELCYYKYIQGYTLLWVGKKYPSLLDDFYKTIKKRFELPEFSLYPKTELCPDLKFHITKMDMYVGWMFNFVGSKRPDLCSTIYDAIGLTLPTEVFYISILHFARKIKNLELEERIQSSYFGEEVSVPNEDILSTVDNQPLSVSNEKQEANTGSETKSNDAKCEREDGTTTPTDNEIDPTDSVSNDSEEEQEEEDSENDTNEGSLKNLSEDSLIIHQFEDSLIITEPQSDDVWRPTIIGPRSPSRGEAGKKLARLIRELHLKQARLDLTAEQRNETQRISNILSSRDSLRPADDPYAGPSAFHVVRNFPEGSEKVCSKCCKEIRSTYNDSLLDCTECSSVFHFTCQEVFDEDEAPLCLTCGRQSLQIL</sequence>
<dbReference type="AlphaFoldDB" id="G0MGV4"/>
<organism evidence="3">
    <name type="scientific">Caenorhabditis brenneri</name>
    <name type="common">Nematode worm</name>
    <dbReference type="NCBI Taxonomy" id="135651"/>
    <lineage>
        <taxon>Eukaryota</taxon>
        <taxon>Metazoa</taxon>
        <taxon>Ecdysozoa</taxon>
        <taxon>Nematoda</taxon>
        <taxon>Chromadorea</taxon>
        <taxon>Rhabditida</taxon>
        <taxon>Rhabditina</taxon>
        <taxon>Rhabditomorpha</taxon>
        <taxon>Rhabditoidea</taxon>
        <taxon>Rhabditidae</taxon>
        <taxon>Peloderinae</taxon>
        <taxon>Caenorhabditis</taxon>
    </lineage>
</organism>
<feature type="compositionally biased region" description="Acidic residues" evidence="1">
    <location>
        <begin position="405"/>
        <end position="419"/>
    </location>
</feature>
<evidence type="ECO:0000313" key="3">
    <source>
        <dbReference type="Proteomes" id="UP000008068"/>
    </source>
</evidence>
<proteinExistence type="predicted"/>
<evidence type="ECO:0000256" key="1">
    <source>
        <dbReference type="SAM" id="MobiDB-lite"/>
    </source>
</evidence>
<dbReference type="InParanoid" id="G0MGV4"/>
<protein>
    <submittedName>
        <fullName evidence="2">Uncharacterized protein</fullName>
    </submittedName>
</protein>
<dbReference type="STRING" id="135651.G0MGV4"/>